<evidence type="ECO:0000313" key="2">
    <source>
        <dbReference type="Proteomes" id="UP000292209"/>
    </source>
</evidence>
<dbReference type="AlphaFoldDB" id="A0A4Q7P9H4"/>
<comment type="caution">
    <text evidence="1">The sequence shown here is derived from an EMBL/GenBank/DDBJ whole genome shotgun (WGS) entry which is preliminary data.</text>
</comment>
<gene>
    <name evidence="1" type="ORF">BC751_1733</name>
</gene>
<reference evidence="1 2" key="1">
    <citation type="submission" date="2019-02" db="EMBL/GenBank/DDBJ databases">
        <title>Genomic Encyclopedia of Archaeal and Bacterial Type Strains, Phase II (KMG-II): from individual species to whole genera.</title>
        <authorList>
            <person name="Goeker M."/>
        </authorList>
    </citation>
    <scope>NUCLEOTIDE SEQUENCE [LARGE SCALE GENOMIC DNA]</scope>
    <source>
        <strain evidence="1 2">DSM 21411</strain>
    </source>
</reference>
<accession>A0A4Q7P9H4</accession>
<protein>
    <submittedName>
        <fullName evidence="1">Uncharacterized protein</fullName>
    </submittedName>
</protein>
<dbReference type="EMBL" id="SGXG01000001">
    <property type="protein sequence ID" value="RZS96170.1"/>
    <property type="molecule type" value="Genomic_DNA"/>
</dbReference>
<evidence type="ECO:0000313" key="1">
    <source>
        <dbReference type="EMBL" id="RZS96170.1"/>
    </source>
</evidence>
<keyword evidence="2" id="KW-1185">Reference proteome</keyword>
<sequence length="72" mass="8335">MTSISGTAYTTSPRNYNKETVKDFLVNFQFVLLKKGKLNRNTFDKKTEIQESHVQVINATPNFFIRHSIGLR</sequence>
<organism evidence="1 2">
    <name type="scientific">Cecembia calidifontis</name>
    <dbReference type="NCBI Taxonomy" id="1187080"/>
    <lineage>
        <taxon>Bacteria</taxon>
        <taxon>Pseudomonadati</taxon>
        <taxon>Bacteroidota</taxon>
        <taxon>Cytophagia</taxon>
        <taxon>Cytophagales</taxon>
        <taxon>Cyclobacteriaceae</taxon>
        <taxon>Cecembia</taxon>
    </lineage>
</organism>
<dbReference type="Proteomes" id="UP000292209">
    <property type="component" value="Unassembled WGS sequence"/>
</dbReference>
<proteinExistence type="predicted"/>
<name>A0A4Q7P9H4_9BACT</name>